<comment type="caution">
    <text evidence="1">The sequence shown here is derived from an EMBL/GenBank/DDBJ whole genome shotgun (WGS) entry which is preliminary data.</text>
</comment>
<dbReference type="Proteomes" id="UP000034493">
    <property type="component" value="Unassembled WGS sequence"/>
</dbReference>
<evidence type="ECO:0000313" key="2">
    <source>
        <dbReference type="Proteomes" id="UP000034493"/>
    </source>
</evidence>
<accession>A0A0G0YWC6</accession>
<protein>
    <submittedName>
        <fullName evidence="1">Uncharacterized protein</fullName>
    </submittedName>
</protein>
<evidence type="ECO:0000313" key="1">
    <source>
        <dbReference type="EMBL" id="KKS04738.1"/>
    </source>
</evidence>
<dbReference type="AlphaFoldDB" id="A0A0G0YWC6"/>
<gene>
    <name evidence="1" type="ORF">UU56_C0003G0026</name>
</gene>
<reference evidence="1 2" key="1">
    <citation type="journal article" date="2015" name="Nature">
        <title>rRNA introns, odd ribosomes, and small enigmatic genomes across a large radiation of phyla.</title>
        <authorList>
            <person name="Brown C.T."/>
            <person name="Hug L.A."/>
            <person name="Thomas B.C."/>
            <person name="Sharon I."/>
            <person name="Castelle C.J."/>
            <person name="Singh A."/>
            <person name="Wilkins M.J."/>
            <person name="Williams K.H."/>
            <person name="Banfield J.F."/>
        </authorList>
    </citation>
    <scope>NUCLEOTIDE SEQUENCE [LARGE SCALE GENOMIC DNA]</scope>
</reference>
<proteinExistence type="predicted"/>
<sequence>MPEVEVTEQEMHAIESWIIHNSRHYMLNIVGNRDKREKGVAHIADGEPIVFRPLFKDVANISGYGMSTSNEVLVKLRQAGVQRQGIIDAIDQAASRAKADLGI</sequence>
<organism evidence="1 2">
    <name type="scientific">Candidatus Curtissbacteria bacterium GW2011_GWA2_41_24</name>
    <dbReference type="NCBI Taxonomy" id="1618411"/>
    <lineage>
        <taxon>Bacteria</taxon>
        <taxon>Candidatus Curtissiibacteriota</taxon>
    </lineage>
</organism>
<dbReference type="EMBL" id="LCBC01000003">
    <property type="protein sequence ID" value="KKS04738.1"/>
    <property type="molecule type" value="Genomic_DNA"/>
</dbReference>
<name>A0A0G0YWC6_9BACT</name>